<dbReference type="InterPro" id="IPR011992">
    <property type="entry name" value="EF-hand-dom_pair"/>
</dbReference>
<evidence type="ECO:0000313" key="5">
    <source>
        <dbReference type="Proteomes" id="UP001454036"/>
    </source>
</evidence>
<feature type="transmembrane region" description="Helical" evidence="2">
    <location>
        <begin position="6"/>
        <end position="25"/>
    </location>
</feature>
<dbReference type="SMART" id="SM00054">
    <property type="entry name" value="EFh"/>
    <property type="match status" value="4"/>
</dbReference>
<dbReference type="FunFam" id="1.10.238.10:FF:000328">
    <property type="entry name" value="Calcium-binding EF hand family protein"/>
    <property type="match status" value="1"/>
</dbReference>
<keyword evidence="5" id="KW-1185">Reference proteome</keyword>
<feature type="domain" description="EF-hand" evidence="3">
    <location>
        <begin position="294"/>
        <end position="329"/>
    </location>
</feature>
<dbReference type="PANTHER" id="PTHR10827:SF101">
    <property type="entry name" value="CALCIUM-BINDING EF HAND FAMILY PROTEIN"/>
    <property type="match status" value="1"/>
</dbReference>
<dbReference type="SUPFAM" id="SSF47473">
    <property type="entry name" value="EF-hand"/>
    <property type="match status" value="2"/>
</dbReference>
<keyword evidence="2" id="KW-0812">Transmembrane</keyword>
<dbReference type="PANTHER" id="PTHR10827">
    <property type="entry name" value="RETICULOCALBIN"/>
    <property type="match status" value="1"/>
</dbReference>
<gene>
    <name evidence="4" type="ORF">LIER_12398</name>
</gene>
<dbReference type="InterPro" id="IPR018247">
    <property type="entry name" value="EF_Hand_1_Ca_BS"/>
</dbReference>
<dbReference type="GO" id="GO:0005509">
    <property type="term" value="F:calcium ion binding"/>
    <property type="evidence" value="ECO:0007669"/>
    <property type="project" value="InterPro"/>
</dbReference>
<reference evidence="4 5" key="1">
    <citation type="submission" date="2024-01" db="EMBL/GenBank/DDBJ databases">
        <title>The complete chloroplast genome sequence of Lithospermum erythrorhizon: insights into the phylogenetic relationship among Boraginaceae species and the maternal lineages of purple gromwells.</title>
        <authorList>
            <person name="Okada T."/>
            <person name="Watanabe K."/>
        </authorList>
    </citation>
    <scope>NUCLEOTIDE SEQUENCE [LARGE SCALE GENOMIC DNA]</scope>
</reference>
<evidence type="ECO:0000259" key="3">
    <source>
        <dbReference type="PROSITE" id="PS50222"/>
    </source>
</evidence>
<sequence>MGNLSVIIYITIAILLLFLISQNNPKLHRHHHRHRRLKLRSNFTLNDPHSKSRDAHVHHIPFDPVVAEIERRREDKQWEQHYIQTHHHELAQQHVKTGSATELEHELEEFEDDDEDYLNDEDKFNVTSRLILLFPKIDVDPADGFVSERELTQWNMEQSQKEVLHRTEREMEVHDKNKDGFISFGEYEPPSWVKNSDNNSFGYDMGWWKEDHFNASDADGDGLLNITEFNDFLHPADTRNPKLLQWLCQEEIRERDSDKDGKVGFNEFFHGLFDLVRNYDEEGHHNASHHTDELEDAPARKLFAQLDKDGDGFLSDVELMPIIEKLHPSERYYAKQQADYTIQQADLDKDGRLTLTEAIENPYVFYSAIFNEDDNDEDYEYHDEFR</sequence>
<dbReference type="InterPro" id="IPR002048">
    <property type="entry name" value="EF_hand_dom"/>
</dbReference>
<dbReference type="AlphaFoldDB" id="A0AAV3PTL5"/>
<name>A0AAV3PTL5_LITER</name>
<dbReference type="GO" id="GO:0005783">
    <property type="term" value="C:endoplasmic reticulum"/>
    <property type="evidence" value="ECO:0007669"/>
    <property type="project" value="TreeGrafter"/>
</dbReference>
<feature type="domain" description="EF-hand" evidence="3">
    <location>
        <begin position="213"/>
        <end position="239"/>
    </location>
</feature>
<dbReference type="PROSITE" id="PS00018">
    <property type="entry name" value="EF_HAND_1"/>
    <property type="match status" value="4"/>
</dbReference>
<evidence type="ECO:0000256" key="1">
    <source>
        <dbReference type="ARBA" id="ARBA00022837"/>
    </source>
</evidence>
<protein>
    <submittedName>
        <fullName evidence="4">Calmodulin-related</fullName>
    </submittedName>
</protein>
<comment type="caution">
    <text evidence="4">The sequence shown here is derived from an EMBL/GenBank/DDBJ whole genome shotgun (WGS) entry which is preliminary data.</text>
</comment>
<dbReference type="EMBL" id="BAABME010002387">
    <property type="protein sequence ID" value="GAA0154408.1"/>
    <property type="molecule type" value="Genomic_DNA"/>
</dbReference>
<keyword evidence="1" id="KW-0106">Calcium</keyword>
<organism evidence="4 5">
    <name type="scientific">Lithospermum erythrorhizon</name>
    <name type="common">Purple gromwell</name>
    <name type="synonym">Lithospermum officinale var. erythrorhizon</name>
    <dbReference type="NCBI Taxonomy" id="34254"/>
    <lineage>
        <taxon>Eukaryota</taxon>
        <taxon>Viridiplantae</taxon>
        <taxon>Streptophyta</taxon>
        <taxon>Embryophyta</taxon>
        <taxon>Tracheophyta</taxon>
        <taxon>Spermatophyta</taxon>
        <taxon>Magnoliopsida</taxon>
        <taxon>eudicotyledons</taxon>
        <taxon>Gunneridae</taxon>
        <taxon>Pentapetalae</taxon>
        <taxon>asterids</taxon>
        <taxon>lamiids</taxon>
        <taxon>Boraginales</taxon>
        <taxon>Boraginaceae</taxon>
        <taxon>Boraginoideae</taxon>
        <taxon>Lithospermeae</taxon>
        <taxon>Lithospermum</taxon>
    </lineage>
</organism>
<dbReference type="Pfam" id="PF13202">
    <property type="entry name" value="EF-hand_5"/>
    <property type="match status" value="2"/>
</dbReference>
<dbReference type="Proteomes" id="UP001454036">
    <property type="component" value="Unassembled WGS sequence"/>
</dbReference>
<evidence type="ECO:0000256" key="2">
    <source>
        <dbReference type="SAM" id="Phobius"/>
    </source>
</evidence>
<keyword evidence="2" id="KW-1133">Transmembrane helix</keyword>
<dbReference type="Gene3D" id="1.10.238.10">
    <property type="entry name" value="EF-hand"/>
    <property type="match status" value="3"/>
</dbReference>
<accession>A0AAV3PTL5</accession>
<evidence type="ECO:0000313" key="4">
    <source>
        <dbReference type="EMBL" id="GAA0154408.1"/>
    </source>
</evidence>
<dbReference type="PROSITE" id="PS50222">
    <property type="entry name" value="EF_HAND_2"/>
    <property type="match status" value="2"/>
</dbReference>
<dbReference type="Pfam" id="PF13499">
    <property type="entry name" value="EF-hand_7"/>
    <property type="match status" value="1"/>
</dbReference>
<proteinExistence type="predicted"/>
<keyword evidence="2" id="KW-0472">Membrane</keyword>